<dbReference type="PANTHER" id="PTHR24348">
    <property type="entry name" value="SERINE/THREONINE-PROTEIN KINASE UNC-51-RELATED"/>
    <property type="match status" value="1"/>
</dbReference>
<dbReference type="InterPro" id="IPR000719">
    <property type="entry name" value="Prot_kinase_dom"/>
</dbReference>
<dbReference type="Proteomes" id="UP000400924">
    <property type="component" value="Unassembled WGS sequence"/>
</dbReference>
<evidence type="ECO:0000313" key="7">
    <source>
        <dbReference type="Proteomes" id="UP000400924"/>
    </source>
</evidence>
<dbReference type="EMBL" id="VJZC01000123">
    <property type="protein sequence ID" value="MPY59171.1"/>
    <property type="molecule type" value="Genomic_DNA"/>
</dbReference>
<dbReference type="Gene3D" id="1.10.510.10">
    <property type="entry name" value="Transferase(Phosphotransferase) domain 1"/>
    <property type="match status" value="1"/>
</dbReference>
<sequence>MEPAPVKVIKSSTVDSTARLHFAQEIETLKTIWGARIAHLLDADADTEQPWLATEYVEGSDLGRFVTTHGPLSSVLVLALGATLAEGLAHVHRQGLLHRDLKPANILLGPNGTRAVRPSQLMEFAMYHAADLPFRCPLTRHGRGEGVIIPGANLVDVAYCRINRPALELHGHQQART</sequence>
<gene>
    <name evidence="6" type="ORF">FNH08_18985</name>
</gene>
<proteinExistence type="predicted"/>
<dbReference type="Pfam" id="PF00069">
    <property type="entry name" value="Pkinase"/>
    <property type="match status" value="1"/>
</dbReference>
<dbReference type="PANTHER" id="PTHR24348:SF22">
    <property type="entry name" value="NON-SPECIFIC SERINE_THREONINE PROTEIN KINASE"/>
    <property type="match status" value="1"/>
</dbReference>
<evidence type="ECO:0000256" key="4">
    <source>
        <dbReference type="ARBA" id="ARBA00022840"/>
    </source>
</evidence>
<organism evidence="6 7">
    <name type="scientific">Streptomyces spongiae</name>
    <dbReference type="NCBI Taxonomy" id="565072"/>
    <lineage>
        <taxon>Bacteria</taxon>
        <taxon>Bacillati</taxon>
        <taxon>Actinomycetota</taxon>
        <taxon>Actinomycetes</taxon>
        <taxon>Kitasatosporales</taxon>
        <taxon>Streptomycetaceae</taxon>
        <taxon>Streptomyces</taxon>
    </lineage>
</organism>
<evidence type="ECO:0000256" key="1">
    <source>
        <dbReference type="ARBA" id="ARBA00022679"/>
    </source>
</evidence>
<dbReference type="PROSITE" id="PS50011">
    <property type="entry name" value="PROTEIN_KINASE_DOM"/>
    <property type="match status" value="1"/>
</dbReference>
<dbReference type="InterPro" id="IPR008271">
    <property type="entry name" value="Ser/Thr_kinase_AS"/>
</dbReference>
<accession>A0A5N8XI64</accession>
<keyword evidence="4" id="KW-0067">ATP-binding</keyword>
<dbReference type="OrthoDB" id="3453891at2"/>
<dbReference type="GO" id="GO:0005829">
    <property type="term" value="C:cytosol"/>
    <property type="evidence" value="ECO:0007669"/>
    <property type="project" value="TreeGrafter"/>
</dbReference>
<dbReference type="PROSITE" id="PS00108">
    <property type="entry name" value="PROTEIN_KINASE_ST"/>
    <property type="match status" value="1"/>
</dbReference>
<protein>
    <submittedName>
        <fullName evidence="6">Protein kinase</fullName>
    </submittedName>
</protein>
<dbReference type="SUPFAM" id="SSF56112">
    <property type="entry name" value="Protein kinase-like (PK-like)"/>
    <property type="match status" value="1"/>
</dbReference>
<name>A0A5N8XI64_9ACTN</name>
<keyword evidence="7" id="KW-1185">Reference proteome</keyword>
<dbReference type="GO" id="GO:0000407">
    <property type="term" value="C:phagophore assembly site"/>
    <property type="evidence" value="ECO:0007669"/>
    <property type="project" value="TreeGrafter"/>
</dbReference>
<evidence type="ECO:0000313" key="6">
    <source>
        <dbReference type="EMBL" id="MPY59171.1"/>
    </source>
</evidence>
<evidence type="ECO:0000256" key="2">
    <source>
        <dbReference type="ARBA" id="ARBA00022741"/>
    </source>
</evidence>
<dbReference type="GO" id="GO:0005776">
    <property type="term" value="C:autophagosome"/>
    <property type="evidence" value="ECO:0007669"/>
    <property type="project" value="TreeGrafter"/>
</dbReference>
<dbReference type="AlphaFoldDB" id="A0A5N8XI64"/>
<keyword evidence="2" id="KW-0547">Nucleotide-binding</keyword>
<dbReference type="InterPro" id="IPR045269">
    <property type="entry name" value="Atg1-like"/>
</dbReference>
<evidence type="ECO:0000256" key="3">
    <source>
        <dbReference type="ARBA" id="ARBA00022777"/>
    </source>
</evidence>
<keyword evidence="3 6" id="KW-0418">Kinase</keyword>
<dbReference type="RefSeq" id="WP_152772682.1">
    <property type="nucleotide sequence ID" value="NZ_VJZC01000123.1"/>
</dbReference>
<dbReference type="GO" id="GO:0004674">
    <property type="term" value="F:protein serine/threonine kinase activity"/>
    <property type="evidence" value="ECO:0007669"/>
    <property type="project" value="InterPro"/>
</dbReference>
<dbReference type="SMART" id="SM00220">
    <property type="entry name" value="S_TKc"/>
    <property type="match status" value="1"/>
</dbReference>
<reference evidence="6 7" key="1">
    <citation type="submission" date="2019-07" db="EMBL/GenBank/DDBJ databases">
        <title>New species of Amycolatopsis and Streptomyces.</title>
        <authorList>
            <person name="Duangmal K."/>
            <person name="Teo W.F.A."/>
            <person name="Lipun K."/>
        </authorList>
    </citation>
    <scope>NUCLEOTIDE SEQUENCE [LARGE SCALE GENOMIC DNA]</scope>
    <source>
        <strain evidence="6 7">NBRC 106415</strain>
    </source>
</reference>
<dbReference type="GO" id="GO:0016020">
    <property type="term" value="C:membrane"/>
    <property type="evidence" value="ECO:0007669"/>
    <property type="project" value="TreeGrafter"/>
</dbReference>
<evidence type="ECO:0000259" key="5">
    <source>
        <dbReference type="PROSITE" id="PS50011"/>
    </source>
</evidence>
<comment type="caution">
    <text evidence="6">The sequence shown here is derived from an EMBL/GenBank/DDBJ whole genome shotgun (WGS) entry which is preliminary data.</text>
</comment>
<keyword evidence="1" id="KW-0808">Transferase</keyword>
<dbReference type="InterPro" id="IPR011009">
    <property type="entry name" value="Kinase-like_dom_sf"/>
</dbReference>
<dbReference type="GO" id="GO:0005524">
    <property type="term" value="F:ATP binding"/>
    <property type="evidence" value="ECO:0007669"/>
    <property type="project" value="UniProtKB-KW"/>
</dbReference>
<feature type="domain" description="Protein kinase" evidence="5">
    <location>
        <begin position="1"/>
        <end position="177"/>
    </location>
</feature>